<accession>A0AAV8Q8G0</accession>
<gene>
    <name evidence="1" type="ORF">OPV22_029170</name>
</gene>
<keyword evidence="2" id="KW-1185">Reference proteome</keyword>
<evidence type="ECO:0000313" key="2">
    <source>
        <dbReference type="Proteomes" id="UP001222027"/>
    </source>
</evidence>
<evidence type="ECO:0000313" key="1">
    <source>
        <dbReference type="EMBL" id="KAJ8466618.1"/>
    </source>
</evidence>
<organism evidence="1 2">
    <name type="scientific">Ensete ventricosum</name>
    <name type="common">Abyssinian banana</name>
    <name type="synonym">Musa ensete</name>
    <dbReference type="NCBI Taxonomy" id="4639"/>
    <lineage>
        <taxon>Eukaryota</taxon>
        <taxon>Viridiplantae</taxon>
        <taxon>Streptophyta</taxon>
        <taxon>Embryophyta</taxon>
        <taxon>Tracheophyta</taxon>
        <taxon>Spermatophyta</taxon>
        <taxon>Magnoliopsida</taxon>
        <taxon>Liliopsida</taxon>
        <taxon>Zingiberales</taxon>
        <taxon>Musaceae</taxon>
        <taxon>Ensete</taxon>
    </lineage>
</organism>
<sequence length="67" mass="7398">MSSCSMDWSRSTPPPLQFSSASRALKRSEVGHSFPFLSFIALSLSGFRRLKILTSGRKIKCYADSAP</sequence>
<protein>
    <submittedName>
        <fullName evidence="1">Uncharacterized protein</fullName>
    </submittedName>
</protein>
<comment type="caution">
    <text evidence="1">The sequence shown here is derived from an EMBL/GenBank/DDBJ whole genome shotgun (WGS) entry which is preliminary data.</text>
</comment>
<dbReference type="AlphaFoldDB" id="A0AAV8Q8G0"/>
<dbReference type="EMBL" id="JAQQAF010000008">
    <property type="protein sequence ID" value="KAJ8466618.1"/>
    <property type="molecule type" value="Genomic_DNA"/>
</dbReference>
<proteinExistence type="predicted"/>
<reference evidence="1 2" key="1">
    <citation type="submission" date="2022-12" db="EMBL/GenBank/DDBJ databases">
        <title>Chromosome-scale assembly of the Ensete ventricosum genome.</title>
        <authorList>
            <person name="Dussert Y."/>
            <person name="Stocks J."/>
            <person name="Wendawek A."/>
            <person name="Woldeyes F."/>
            <person name="Nichols R.A."/>
            <person name="Borrell J.S."/>
        </authorList>
    </citation>
    <scope>NUCLEOTIDE SEQUENCE [LARGE SCALE GENOMIC DNA]</scope>
    <source>
        <strain evidence="2">cv. Maze</strain>
        <tissue evidence="1">Seeds</tissue>
    </source>
</reference>
<dbReference type="Proteomes" id="UP001222027">
    <property type="component" value="Unassembled WGS sequence"/>
</dbReference>
<name>A0AAV8Q8G0_ENSVE</name>